<feature type="compositionally biased region" description="Low complexity" evidence="2">
    <location>
        <begin position="584"/>
        <end position="599"/>
    </location>
</feature>
<reference evidence="4" key="1">
    <citation type="journal article" date="2018" name="Genome Biol. Evol.">
        <title>Genomics and development of Lentinus tigrinus, a white-rot wood-decaying mushroom with dimorphic fruiting bodies.</title>
        <authorList>
            <person name="Wu B."/>
            <person name="Xu Z."/>
            <person name="Knudson A."/>
            <person name="Carlson A."/>
            <person name="Chen N."/>
            <person name="Kovaka S."/>
            <person name="LaButti K."/>
            <person name="Lipzen A."/>
            <person name="Pennachio C."/>
            <person name="Riley R."/>
            <person name="Schakwitz W."/>
            <person name="Umezawa K."/>
            <person name="Ohm R.A."/>
            <person name="Grigoriev I.V."/>
            <person name="Nagy L.G."/>
            <person name="Gibbons J."/>
            <person name="Hibbett D."/>
        </authorList>
    </citation>
    <scope>NUCLEOTIDE SEQUENCE [LARGE SCALE GENOMIC DNA]</scope>
    <source>
        <strain evidence="4">ALCF2SS1-6</strain>
    </source>
</reference>
<feature type="compositionally biased region" description="Pro residues" evidence="2">
    <location>
        <begin position="401"/>
        <end position="411"/>
    </location>
</feature>
<comment type="subcellular location">
    <subcellularLocation>
        <location evidence="1">Nucleus</location>
    </subcellularLocation>
</comment>
<dbReference type="PROSITE" id="PS50071">
    <property type="entry name" value="HOMEOBOX_2"/>
    <property type="match status" value="1"/>
</dbReference>
<evidence type="ECO:0000313" key="5">
    <source>
        <dbReference type="Proteomes" id="UP000313359"/>
    </source>
</evidence>
<proteinExistence type="predicted"/>
<feature type="region of interest" description="Disordered" evidence="2">
    <location>
        <begin position="525"/>
        <end position="624"/>
    </location>
</feature>
<sequence>MTPRGVQVWFQNRRAKTKQQAKKAEAAATANGGKPPADSSSTATSPYDPLAIAPCPDADEDDETKDEDALSPALPPSPLPPQSSEDTSPEETAIPLPSAASHSNANVDQLPNSTPDSRRGSIAHPVPLATWASSSPSTSSAPPTAPPPPSAAATSSTLGSPDLSGHVNAHVRLSTHPPSANSHTHLTVPDSAFLRRGSLPASALSSTLGHGRMAPTLQKRGFDPSARRRSTDMGGHRMMAHPYAHVAASANSQGMNAHATLNEGDELLHAQQPIRRPQLAPRLSAPFPHQGNNAMSGHPHSMPIVPSQRQQLPNQRHYDVSPIHVVSPHSPVYHQNAPGQGYDMFAPRHSIDGSALSLMQAQAHMNMGMHGQMNTGLDNGDAFGMSMSAHDGRYAISQRPIAPPVPGPLPSPNFSFGNPFVPGSSSNSSSNSASGTPPNGSSPSLLSLPRRASEGGVSDADTEESSAGPLSRFGSVASLGGSEVSWTSAYTSEGAPGEGEEANICGSRRESCASTGHFLEMFNELDVGSNGGTPAPPGMHEQHQLHHVPSTAHLSPNGYAHHVQPHSPDGLAGQQQSAEDGGYPSPSSASTISAGSTHSPHTHDTTAQHTNISSGSGRTQGHVRTNTSSELAYALSGDDSYAQASASKDNVAQLQYPVYSTEQGEAGTSDYHYAQEQVHQSHQDYSKGQQMAAHFPTLYEGYVYPPDGQVPGEGTGGMNEAYAAGAIELSHMCVPASQFMGGYMQYS</sequence>
<dbReference type="InterPro" id="IPR001356">
    <property type="entry name" value="HD"/>
</dbReference>
<dbReference type="AlphaFoldDB" id="A0A5C2SJH3"/>
<accession>A0A5C2SJH3</accession>
<feature type="compositionally biased region" description="Low complexity" evidence="2">
    <location>
        <begin position="129"/>
        <end position="142"/>
    </location>
</feature>
<dbReference type="InterPro" id="IPR009057">
    <property type="entry name" value="Homeodomain-like_sf"/>
</dbReference>
<evidence type="ECO:0000256" key="1">
    <source>
        <dbReference type="PROSITE-ProRule" id="PRU00108"/>
    </source>
</evidence>
<feature type="region of interest" description="Disordered" evidence="2">
    <location>
        <begin position="203"/>
        <end position="233"/>
    </location>
</feature>
<keyword evidence="1" id="KW-0371">Homeobox</keyword>
<name>A0A5C2SJH3_9APHY</name>
<dbReference type="GO" id="GO:0005634">
    <property type="term" value="C:nucleus"/>
    <property type="evidence" value="ECO:0007669"/>
    <property type="project" value="UniProtKB-SubCell"/>
</dbReference>
<gene>
    <name evidence="4" type="ORF">L227DRAFT_543015</name>
</gene>
<dbReference type="SUPFAM" id="SSF46689">
    <property type="entry name" value="Homeodomain-like"/>
    <property type="match status" value="1"/>
</dbReference>
<feature type="domain" description="Homeobox" evidence="3">
    <location>
        <begin position="1"/>
        <end position="20"/>
    </location>
</feature>
<feature type="compositionally biased region" description="Low complexity" evidence="2">
    <location>
        <begin position="26"/>
        <end position="49"/>
    </location>
</feature>
<dbReference type="GO" id="GO:0003677">
    <property type="term" value="F:DNA binding"/>
    <property type="evidence" value="ECO:0007669"/>
    <property type="project" value="UniProtKB-UniRule"/>
</dbReference>
<protein>
    <recommendedName>
        <fullName evidence="3">Homeobox domain-containing protein</fullName>
    </recommendedName>
</protein>
<feature type="region of interest" description="Disordered" evidence="2">
    <location>
        <begin position="1"/>
        <end position="166"/>
    </location>
</feature>
<dbReference type="STRING" id="1328759.A0A5C2SJH3"/>
<dbReference type="EMBL" id="ML122255">
    <property type="protein sequence ID" value="RPD63963.1"/>
    <property type="molecule type" value="Genomic_DNA"/>
</dbReference>
<keyword evidence="1" id="KW-0238">DNA-binding</keyword>
<keyword evidence="1" id="KW-0539">Nucleus</keyword>
<feature type="compositionally biased region" description="Low complexity" evidence="2">
    <location>
        <begin position="422"/>
        <end position="449"/>
    </location>
</feature>
<evidence type="ECO:0000259" key="3">
    <source>
        <dbReference type="PROSITE" id="PS50071"/>
    </source>
</evidence>
<evidence type="ECO:0000256" key="2">
    <source>
        <dbReference type="SAM" id="MobiDB-lite"/>
    </source>
</evidence>
<dbReference type="Proteomes" id="UP000313359">
    <property type="component" value="Unassembled WGS sequence"/>
</dbReference>
<feature type="DNA-binding region" description="Homeobox" evidence="1">
    <location>
        <begin position="3"/>
        <end position="21"/>
    </location>
</feature>
<evidence type="ECO:0000313" key="4">
    <source>
        <dbReference type="EMBL" id="RPD63963.1"/>
    </source>
</evidence>
<dbReference type="OrthoDB" id="6159439at2759"/>
<dbReference type="CDD" id="cd00086">
    <property type="entry name" value="homeodomain"/>
    <property type="match status" value="1"/>
</dbReference>
<dbReference type="Gene3D" id="1.10.10.60">
    <property type="entry name" value="Homeodomain-like"/>
    <property type="match status" value="1"/>
</dbReference>
<feature type="region of interest" description="Disordered" evidence="2">
    <location>
        <begin position="398"/>
        <end position="477"/>
    </location>
</feature>
<organism evidence="4 5">
    <name type="scientific">Lentinus tigrinus ALCF2SS1-6</name>
    <dbReference type="NCBI Taxonomy" id="1328759"/>
    <lineage>
        <taxon>Eukaryota</taxon>
        <taxon>Fungi</taxon>
        <taxon>Dikarya</taxon>
        <taxon>Basidiomycota</taxon>
        <taxon>Agaricomycotina</taxon>
        <taxon>Agaricomycetes</taxon>
        <taxon>Polyporales</taxon>
        <taxon>Polyporaceae</taxon>
        <taxon>Lentinus</taxon>
    </lineage>
</organism>
<feature type="compositionally biased region" description="Basic and acidic residues" evidence="2">
    <location>
        <begin position="220"/>
        <end position="233"/>
    </location>
</feature>
<feature type="compositionally biased region" description="Acidic residues" evidence="2">
    <location>
        <begin position="57"/>
        <end position="66"/>
    </location>
</feature>
<feature type="compositionally biased region" description="Polar residues" evidence="2">
    <location>
        <begin position="100"/>
        <end position="115"/>
    </location>
</feature>
<keyword evidence="5" id="KW-1185">Reference proteome</keyword>
<feature type="compositionally biased region" description="Polar residues" evidence="2">
    <location>
        <begin position="607"/>
        <end position="624"/>
    </location>
</feature>